<keyword evidence="3" id="KW-1185">Reference proteome</keyword>
<accession>A0ABQ0E2I9</accession>
<organism evidence="2 3">
    <name type="scientific">Porphyromonas miyakawae</name>
    <dbReference type="NCBI Taxonomy" id="3137470"/>
    <lineage>
        <taxon>Bacteria</taxon>
        <taxon>Pseudomonadati</taxon>
        <taxon>Bacteroidota</taxon>
        <taxon>Bacteroidia</taxon>
        <taxon>Bacteroidales</taxon>
        <taxon>Porphyromonadaceae</taxon>
        <taxon>Porphyromonas</taxon>
    </lineage>
</organism>
<evidence type="ECO:0000256" key="1">
    <source>
        <dbReference type="SAM" id="MobiDB-lite"/>
    </source>
</evidence>
<feature type="compositionally biased region" description="Basic and acidic residues" evidence="1">
    <location>
        <begin position="86"/>
        <end position="95"/>
    </location>
</feature>
<proteinExistence type="predicted"/>
<feature type="compositionally biased region" description="Acidic residues" evidence="1">
    <location>
        <begin position="33"/>
        <end position="65"/>
    </location>
</feature>
<protein>
    <recommendedName>
        <fullName evidence="4">Conjugal transfer protein TraC</fullName>
    </recommendedName>
</protein>
<feature type="region of interest" description="Disordered" evidence="1">
    <location>
        <begin position="20"/>
        <end position="101"/>
    </location>
</feature>
<gene>
    <name evidence="2" type="ORF">Tsumi_10320</name>
</gene>
<dbReference type="Proteomes" id="UP001628220">
    <property type="component" value="Unassembled WGS sequence"/>
</dbReference>
<dbReference type="EMBL" id="BAAFSF010000003">
    <property type="protein sequence ID" value="GAB1251926.1"/>
    <property type="molecule type" value="Genomic_DNA"/>
</dbReference>
<comment type="caution">
    <text evidence="2">The sequence shown here is derived from an EMBL/GenBank/DDBJ whole genome shotgun (WGS) entry which is preliminary data.</text>
</comment>
<evidence type="ECO:0000313" key="2">
    <source>
        <dbReference type="EMBL" id="GAB1251926.1"/>
    </source>
</evidence>
<dbReference type="RefSeq" id="WP_411915731.1">
    <property type="nucleotide sequence ID" value="NZ_BAAFSF010000003.1"/>
</dbReference>
<dbReference type="Pfam" id="PF11888">
    <property type="entry name" value="DUF3408"/>
    <property type="match status" value="1"/>
</dbReference>
<sequence length="183" mass="20856">MSSLKEQRERLLQAKMREMANIGVTKRTADNIPDFDEPIDLDEEPTLEENPTLEEECNAVSETEETTSSTPTTSSQASQRHSSKRKLSDKGEKKSTPRSCSSTLEFAAYEERFLTSVRDGRNKSGFSIHTEVLQLLRNVVSDLRVETSITSYIENIILDHLKTHQELLNQIASQRRRDKTIDL</sequence>
<name>A0ABQ0E2I9_9PORP</name>
<evidence type="ECO:0008006" key="4">
    <source>
        <dbReference type="Google" id="ProtNLM"/>
    </source>
</evidence>
<evidence type="ECO:0000313" key="3">
    <source>
        <dbReference type="Proteomes" id="UP001628220"/>
    </source>
</evidence>
<dbReference type="InterPro" id="IPR021823">
    <property type="entry name" value="DUF3408"/>
</dbReference>
<reference evidence="2 3" key="1">
    <citation type="journal article" date="2025" name="Int. J. Syst. Evol. Microbiol.">
        <title>Desulfovibrio falkowii sp. nov., Porphyromonas miyakawae sp. nov., Mediterraneibacter flintii sp. nov. and Owariibacterium komagatae gen. nov., sp. nov., isolated from human faeces.</title>
        <authorList>
            <person name="Hamaguchi T."/>
            <person name="Ohara M."/>
            <person name="Hisatomi A."/>
            <person name="Sekiguchi K."/>
            <person name="Takeda J.I."/>
            <person name="Ueyama J."/>
            <person name="Ito M."/>
            <person name="Nishiwaki H."/>
            <person name="Ogi T."/>
            <person name="Hirayama M."/>
            <person name="Ohkuma M."/>
            <person name="Sakamoto M."/>
            <person name="Ohno K."/>
        </authorList>
    </citation>
    <scope>NUCLEOTIDE SEQUENCE [LARGE SCALE GENOMIC DNA]</scope>
    <source>
        <strain evidence="2 3">13CB11C</strain>
    </source>
</reference>
<feature type="compositionally biased region" description="Low complexity" evidence="1">
    <location>
        <begin position="66"/>
        <end position="75"/>
    </location>
</feature>